<feature type="region of interest" description="Disordered" evidence="1">
    <location>
        <begin position="42"/>
        <end position="110"/>
    </location>
</feature>
<feature type="compositionally biased region" description="Basic and acidic residues" evidence="1">
    <location>
        <begin position="81"/>
        <end position="93"/>
    </location>
</feature>
<protein>
    <recommendedName>
        <fullName evidence="4">Chromosome partition protein Smc</fullName>
    </recommendedName>
</protein>
<accession>A0A517ZUJ7</accession>
<dbReference type="KEGG" id="sdyn:Mal52_46560"/>
<dbReference type="EMBL" id="CP036276">
    <property type="protein sequence ID" value="QDU46157.1"/>
    <property type="molecule type" value="Genomic_DNA"/>
</dbReference>
<keyword evidence="3" id="KW-1185">Reference proteome</keyword>
<sequence>MSRIIRVTMYGICSSAIAVGSGCNQDVTREDLSDARNEVIEERQETQVARQDAQEEINEERNETEAERQKVMRPNFDELNEEQRETQEAREEANEAIAEEEQETREAEQEANRIEAKLKAQQSRDAYLKQAQAQVHEAELRIEALEEKADGLDGAEKDAIEVQIEELHTHQERLQDEIDDMKSLDALKWQSKQAEVETAKQVLAKELAETK</sequence>
<dbReference type="PROSITE" id="PS51257">
    <property type="entry name" value="PROKAR_LIPOPROTEIN"/>
    <property type="match status" value="1"/>
</dbReference>
<proteinExistence type="predicted"/>
<name>A0A517ZUJ7_9PLAN</name>
<gene>
    <name evidence="2" type="ORF">Mal52_46560</name>
</gene>
<evidence type="ECO:0000313" key="2">
    <source>
        <dbReference type="EMBL" id="QDU46157.1"/>
    </source>
</evidence>
<feature type="compositionally biased region" description="Basic and acidic residues" evidence="1">
    <location>
        <begin position="59"/>
        <end position="70"/>
    </location>
</feature>
<reference evidence="2 3" key="1">
    <citation type="submission" date="2019-02" db="EMBL/GenBank/DDBJ databases">
        <title>Deep-cultivation of Planctomycetes and their phenomic and genomic characterization uncovers novel biology.</title>
        <authorList>
            <person name="Wiegand S."/>
            <person name="Jogler M."/>
            <person name="Boedeker C."/>
            <person name="Pinto D."/>
            <person name="Vollmers J."/>
            <person name="Rivas-Marin E."/>
            <person name="Kohn T."/>
            <person name="Peeters S.H."/>
            <person name="Heuer A."/>
            <person name="Rast P."/>
            <person name="Oberbeckmann S."/>
            <person name="Bunk B."/>
            <person name="Jeske O."/>
            <person name="Meyerdierks A."/>
            <person name="Storesund J.E."/>
            <person name="Kallscheuer N."/>
            <person name="Luecker S."/>
            <person name="Lage O.M."/>
            <person name="Pohl T."/>
            <person name="Merkel B.J."/>
            <person name="Hornburger P."/>
            <person name="Mueller R.-W."/>
            <person name="Bruemmer F."/>
            <person name="Labrenz M."/>
            <person name="Spormann A.M."/>
            <person name="Op den Camp H."/>
            <person name="Overmann J."/>
            <person name="Amann R."/>
            <person name="Jetten M.S.M."/>
            <person name="Mascher T."/>
            <person name="Medema M.H."/>
            <person name="Devos D.P."/>
            <person name="Kaster A.-K."/>
            <person name="Ovreas L."/>
            <person name="Rohde M."/>
            <person name="Galperin M.Y."/>
            <person name="Jogler C."/>
        </authorList>
    </citation>
    <scope>NUCLEOTIDE SEQUENCE [LARGE SCALE GENOMIC DNA]</scope>
    <source>
        <strain evidence="2 3">Mal52</strain>
    </source>
</reference>
<dbReference type="AlphaFoldDB" id="A0A517ZUJ7"/>
<evidence type="ECO:0000256" key="1">
    <source>
        <dbReference type="SAM" id="MobiDB-lite"/>
    </source>
</evidence>
<evidence type="ECO:0000313" key="3">
    <source>
        <dbReference type="Proteomes" id="UP000319383"/>
    </source>
</evidence>
<evidence type="ECO:0008006" key="4">
    <source>
        <dbReference type="Google" id="ProtNLM"/>
    </source>
</evidence>
<organism evidence="2 3">
    <name type="scientific">Symmachiella dynata</name>
    <dbReference type="NCBI Taxonomy" id="2527995"/>
    <lineage>
        <taxon>Bacteria</taxon>
        <taxon>Pseudomonadati</taxon>
        <taxon>Planctomycetota</taxon>
        <taxon>Planctomycetia</taxon>
        <taxon>Planctomycetales</taxon>
        <taxon>Planctomycetaceae</taxon>
        <taxon>Symmachiella</taxon>
    </lineage>
</organism>
<dbReference type="RefSeq" id="WP_145378698.1">
    <property type="nucleotide sequence ID" value="NZ_CP036276.1"/>
</dbReference>
<dbReference type="Proteomes" id="UP000319383">
    <property type="component" value="Chromosome"/>
</dbReference>